<keyword evidence="3" id="KW-1185">Reference proteome</keyword>
<protein>
    <submittedName>
        <fullName evidence="2">Uncharacterized protein</fullName>
    </submittedName>
</protein>
<name>A0A517SK05_9PLAN</name>
<feature type="signal peptide" evidence="1">
    <location>
        <begin position="1"/>
        <end position="21"/>
    </location>
</feature>
<dbReference type="InParanoid" id="A0A517SK05"/>
<dbReference type="AlphaFoldDB" id="A0A517SK05"/>
<dbReference type="EMBL" id="CP036271">
    <property type="protein sequence ID" value="QDT56450.1"/>
    <property type="molecule type" value="Genomic_DNA"/>
</dbReference>
<keyword evidence="1" id="KW-0732">Signal</keyword>
<evidence type="ECO:0000256" key="1">
    <source>
        <dbReference type="SAM" id="SignalP"/>
    </source>
</evidence>
<evidence type="ECO:0000313" key="2">
    <source>
        <dbReference type="EMBL" id="QDT56450.1"/>
    </source>
</evidence>
<dbReference type="KEGG" id="ccos:Pan44_45040"/>
<sequence precursor="true">MKRFLLVLAAFAVVASSEAQAAQRYYYRSAYRPARTYNYSYNTGRSQGAFSRLMELERAKNAWLRQTFLGY</sequence>
<dbReference type="Proteomes" id="UP000315700">
    <property type="component" value="Chromosome"/>
</dbReference>
<organism evidence="2 3">
    <name type="scientific">Caulifigura coniformis</name>
    <dbReference type="NCBI Taxonomy" id="2527983"/>
    <lineage>
        <taxon>Bacteria</taxon>
        <taxon>Pseudomonadati</taxon>
        <taxon>Planctomycetota</taxon>
        <taxon>Planctomycetia</taxon>
        <taxon>Planctomycetales</taxon>
        <taxon>Planctomycetaceae</taxon>
        <taxon>Caulifigura</taxon>
    </lineage>
</organism>
<dbReference type="RefSeq" id="WP_145033927.1">
    <property type="nucleotide sequence ID" value="NZ_CP036271.1"/>
</dbReference>
<accession>A0A517SK05</accession>
<feature type="chain" id="PRO_5021804392" evidence="1">
    <location>
        <begin position="22"/>
        <end position="71"/>
    </location>
</feature>
<reference evidence="2 3" key="1">
    <citation type="submission" date="2019-02" db="EMBL/GenBank/DDBJ databases">
        <title>Deep-cultivation of Planctomycetes and their phenomic and genomic characterization uncovers novel biology.</title>
        <authorList>
            <person name="Wiegand S."/>
            <person name="Jogler M."/>
            <person name="Boedeker C."/>
            <person name="Pinto D."/>
            <person name="Vollmers J."/>
            <person name="Rivas-Marin E."/>
            <person name="Kohn T."/>
            <person name="Peeters S.H."/>
            <person name="Heuer A."/>
            <person name="Rast P."/>
            <person name="Oberbeckmann S."/>
            <person name="Bunk B."/>
            <person name="Jeske O."/>
            <person name="Meyerdierks A."/>
            <person name="Storesund J.E."/>
            <person name="Kallscheuer N."/>
            <person name="Luecker S."/>
            <person name="Lage O.M."/>
            <person name="Pohl T."/>
            <person name="Merkel B.J."/>
            <person name="Hornburger P."/>
            <person name="Mueller R.-W."/>
            <person name="Bruemmer F."/>
            <person name="Labrenz M."/>
            <person name="Spormann A.M."/>
            <person name="Op den Camp H."/>
            <person name="Overmann J."/>
            <person name="Amann R."/>
            <person name="Jetten M.S.M."/>
            <person name="Mascher T."/>
            <person name="Medema M.H."/>
            <person name="Devos D.P."/>
            <person name="Kaster A.-K."/>
            <person name="Ovreas L."/>
            <person name="Rohde M."/>
            <person name="Galperin M.Y."/>
            <person name="Jogler C."/>
        </authorList>
    </citation>
    <scope>NUCLEOTIDE SEQUENCE [LARGE SCALE GENOMIC DNA]</scope>
    <source>
        <strain evidence="2 3">Pan44</strain>
    </source>
</reference>
<gene>
    <name evidence="2" type="ORF">Pan44_45040</name>
</gene>
<proteinExistence type="predicted"/>
<evidence type="ECO:0000313" key="3">
    <source>
        <dbReference type="Proteomes" id="UP000315700"/>
    </source>
</evidence>